<keyword evidence="2" id="KW-1185">Reference proteome</keyword>
<evidence type="ECO:0000313" key="1">
    <source>
        <dbReference type="EMBL" id="OSC22013.1"/>
    </source>
</evidence>
<accession>A0A1X2KL99</accession>
<evidence type="ECO:0000313" key="2">
    <source>
        <dbReference type="Proteomes" id="UP000242320"/>
    </source>
</evidence>
<comment type="caution">
    <text evidence="1">The sequence shown here is derived from an EMBL/GenBank/DDBJ whole genome shotgun (WGS) entry which is preliminary data.</text>
</comment>
<dbReference type="AlphaFoldDB" id="A0A1X2KL99"/>
<name>A0A1X2KL99_9MYCO</name>
<dbReference type="Proteomes" id="UP000242320">
    <property type="component" value="Unassembled WGS sequence"/>
</dbReference>
<protein>
    <submittedName>
        <fullName evidence="1">Uncharacterized protein</fullName>
    </submittedName>
</protein>
<sequence length="184" mass="19853">MGFGGFGLFPGFGGQGLGFGGFCPLVRLGGQGFGGRGFRVRPLSRPRLRGQRFRRGDLCLRLSLGRHRFGLGGQRLGRGGFVLRPRLGGQRFGFCGQRLRFRGQRFGGGRVCPRPRCGGHRFGFGGQRLGGGGLGLGPRVSFDLGSRRLLLGRRPGVINERLTVPHRGAGRGPGFLLSHSVWAR</sequence>
<dbReference type="EMBL" id="NCXM01000043">
    <property type="protein sequence ID" value="OSC22013.1"/>
    <property type="molecule type" value="Genomic_DNA"/>
</dbReference>
<reference evidence="1 2" key="1">
    <citation type="submission" date="2017-04" db="EMBL/GenBank/DDBJ databases">
        <title>The new phylogeny of genus Mycobacterium.</title>
        <authorList>
            <person name="Tortoli E."/>
            <person name="Trovato A."/>
            <person name="Cirillo D.M."/>
        </authorList>
    </citation>
    <scope>NUCLEOTIDE SEQUENCE [LARGE SCALE GENOMIC DNA]</scope>
    <source>
        <strain evidence="1 2">DSM 45247</strain>
    </source>
</reference>
<gene>
    <name evidence="1" type="ORF">B8W69_27135</name>
</gene>
<proteinExistence type="predicted"/>
<organism evidence="1 2">
    <name type="scientific">Mycolicibacterium vulneris</name>
    <dbReference type="NCBI Taxonomy" id="547163"/>
    <lineage>
        <taxon>Bacteria</taxon>
        <taxon>Bacillati</taxon>
        <taxon>Actinomycetota</taxon>
        <taxon>Actinomycetes</taxon>
        <taxon>Mycobacteriales</taxon>
        <taxon>Mycobacteriaceae</taxon>
        <taxon>Mycolicibacterium</taxon>
    </lineage>
</organism>